<feature type="chain" id="PRO_5041670261" description="Cadherin domain-containing protein" evidence="12">
    <location>
        <begin position="21"/>
        <end position="412"/>
    </location>
</feature>
<dbReference type="EMBL" id="VSWD01000006">
    <property type="protein sequence ID" value="KAK3100571.1"/>
    <property type="molecule type" value="Genomic_DNA"/>
</dbReference>
<dbReference type="Gene3D" id="2.60.40.60">
    <property type="entry name" value="Cadherins"/>
    <property type="match status" value="4"/>
</dbReference>
<evidence type="ECO:0000256" key="7">
    <source>
        <dbReference type="ARBA" id="ARBA00022889"/>
    </source>
</evidence>
<accession>A0AA88Y8H0</accession>
<dbReference type="InterPro" id="IPR050174">
    <property type="entry name" value="Protocadherin/Cadherin-CA"/>
</dbReference>
<dbReference type="GO" id="GO:0005509">
    <property type="term" value="F:calcium ion binding"/>
    <property type="evidence" value="ECO:0007669"/>
    <property type="project" value="UniProtKB-UniRule"/>
</dbReference>
<evidence type="ECO:0000256" key="8">
    <source>
        <dbReference type="ARBA" id="ARBA00022989"/>
    </source>
</evidence>
<sequence>MGPFHSLEILLFWIISGTLAEYHVTFYLSEEKDQLSLVGDVATSSLIANNLTTEEFASLKYSFLDQNDYQSLFTINSDNGKLYTSVVIDRETECRFQEQCSLQFEVAAHSSLGSRFIIISVEVIIQDLNDNVPTFQTSTINRQISEAAIIGSPILLNEATDFDSTLVNRILSYDMVATNAPFTFSATSKSEGGFDLKLILNKTLDRENVDSYNVYIVAKDGGAPQNTGTLTVNIEVTDFNDNAPAFIGDSYNASIPENAMVGYSITKVVATDKDIGENGKVSYKLNPRQTHLAKIQKLFAVSETSGKISVKGSLEYESGKLFQIGIEASDNGQQPRTGHTTVKVTVLDVVNNSPQVKVNFLLPHNSGEVNISEASKIGTVIAHVTAEDVDSGLNGEVSCSISRGVFSLQEVP</sequence>
<feature type="domain" description="Cadherin" evidence="13">
    <location>
        <begin position="247"/>
        <end position="356"/>
    </location>
</feature>
<organism evidence="14 15">
    <name type="scientific">Pinctada imbricata</name>
    <name type="common">Atlantic pearl-oyster</name>
    <name type="synonym">Pinctada martensii</name>
    <dbReference type="NCBI Taxonomy" id="66713"/>
    <lineage>
        <taxon>Eukaryota</taxon>
        <taxon>Metazoa</taxon>
        <taxon>Spiralia</taxon>
        <taxon>Lophotrochozoa</taxon>
        <taxon>Mollusca</taxon>
        <taxon>Bivalvia</taxon>
        <taxon>Autobranchia</taxon>
        <taxon>Pteriomorphia</taxon>
        <taxon>Pterioida</taxon>
        <taxon>Pterioidea</taxon>
        <taxon>Pteriidae</taxon>
        <taxon>Pinctada</taxon>
    </lineage>
</organism>
<proteinExistence type="predicted"/>
<evidence type="ECO:0000256" key="12">
    <source>
        <dbReference type="SAM" id="SignalP"/>
    </source>
</evidence>
<evidence type="ECO:0000313" key="15">
    <source>
        <dbReference type="Proteomes" id="UP001186944"/>
    </source>
</evidence>
<name>A0AA88Y8H0_PINIB</name>
<keyword evidence="9" id="KW-0472">Membrane</keyword>
<dbReference type="Pfam" id="PF00028">
    <property type="entry name" value="Cadherin"/>
    <property type="match status" value="2"/>
</dbReference>
<dbReference type="InterPro" id="IPR013164">
    <property type="entry name" value="Cadherin_N"/>
</dbReference>
<feature type="signal peptide" evidence="12">
    <location>
        <begin position="1"/>
        <end position="20"/>
    </location>
</feature>
<feature type="domain" description="Cadherin" evidence="13">
    <location>
        <begin position="136"/>
        <end position="246"/>
    </location>
</feature>
<dbReference type="FunFam" id="2.60.40.60:FF:000002">
    <property type="entry name" value="Protocadherin alpha 2"/>
    <property type="match status" value="1"/>
</dbReference>
<keyword evidence="6 11" id="KW-0106">Calcium</keyword>
<keyword evidence="7" id="KW-0130">Cell adhesion</keyword>
<dbReference type="PRINTS" id="PR00205">
    <property type="entry name" value="CADHERIN"/>
</dbReference>
<evidence type="ECO:0000256" key="1">
    <source>
        <dbReference type="ARBA" id="ARBA00004251"/>
    </source>
</evidence>
<keyword evidence="5" id="KW-0677">Repeat</keyword>
<dbReference type="Proteomes" id="UP001186944">
    <property type="component" value="Unassembled WGS sequence"/>
</dbReference>
<comment type="caution">
    <text evidence="14">The sequence shown here is derived from an EMBL/GenBank/DDBJ whole genome shotgun (WGS) entry which is preliminary data.</text>
</comment>
<protein>
    <recommendedName>
        <fullName evidence="13">Cadherin domain-containing protein</fullName>
    </recommendedName>
</protein>
<keyword evidence="8" id="KW-1133">Transmembrane helix</keyword>
<evidence type="ECO:0000313" key="14">
    <source>
        <dbReference type="EMBL" id="KAK3100571.1"/>
    </source>
</evidence>
<evidence type="ECO:0000256" key="6">
    <source>
        <dbReference type="ARBA" id="ARBA00022837"/>
    </source>
</evidence>
<evidence type="ECO:0000259" key="13">
    <source>
        <dbReference type="PROSITE" id="PS50268"/>
    </source>
</evidence>
<dbReference type="CDD" id="cd11304">
    <property type="entry name" value="Cadherin_repeat"/>
    <property type="match status" value="4"/>
</dbReference>
<dbReference type="Pfam" id="PF08266">
    <property type="entry name" value="Cadherin_2"/>
    <property type="match status" value="1"/>
</dbReference>
<dbReference type="SUPFAM" id="SSF49313">
    <property type="entry name" value="Cadherin-like"/>
    <property type="match status" value="4"/>
</dbReference>
<evidence type="ECO:0000256" key="11">
    <source>
        <dbReference type="PROSITE-ProRule" id="PRU00043"/>
    </source>
</evidence>
<dbReference type="PANTHER" id="PTHR24028">
    <property type="entry name" value="CADHERIN-87A"/>
    <property type="match status" value="1"/>
</dbReference>
<dbReference type="PROSITE" id="PS50268">
    <property type="entry name" value="CADHERIN_2"/>
    <property type="match status" value="3"/>
</dbReference>
<keyword evidence="15" id="KW-1185">Reference proteome</keyword>
<dbReference type="SMART" id="SM00112">
    <property type="entry name" value="CA"/>
    <property type="match status" value="3"/>
</dbReference>
<keyword evidence="3" id="KW-0812">Transmembrane</keyword>
<keyword evidence="4 12" id="KW-0732">Signal</keyword>
<comment type="subcellular location">
    <subcellularLocation>
        <location evidence="1">Cell membrane</location>
        <topology evidence="1">Single-pass type I membrane protein</topology>
    </subcellularLocation>
</comment>
<evidence type="ECO:0000256" key="3">
    <source>
        <dbReference type="ARBA" id="ARBA00022692"/>
    </source>
</evidence>
<dbReference type="GO" id="GO:0007156">
    <property type="term" value="P:homophilic cell adhesion via plasma membrane adhesion molecules"/>
    <property type="evidence" value="ECO:0007669"/>
    <property type="project" value="InterPro"/>
</dbReference>
<evidence type="ECO:0000256" key="2">
    <source>
        <dbReference type="ARBA" id="ARBA00022475"/>
    </source>
</evidence>
<evidence type="ECO:0000256" key="9">
    <source>
        <dbReference type="ARBA" id="ARBA00023136"/>
    </source>
</evidence>
<keyword evidence="10" id="KW-0325">Glycoprotein</keyword>
<dbReference type="InterPro" id="IPR020894">
    <property type="entry name" value="Cadherin_CS"/>
</dbReference>
<dbReference type="PANTHER" id="PTHR24028:SF146">
    <property type="entry name" value="CADHERIN 96CB, ISOFORM D-RELATED"/>
    <property type="match status" value="1"/>
</dbReference>
<feature type="domain" description="Cadherin" evidence="13">
    <location>
        <begin position="20"/>
        <end position="135"/>
    </location>
</feature>
<dbReference type="AlphaFoldDB" id="A0AA88Y8H0"/>
<dbReference type="FunFam" id="2.60.40.60:FF:000007">
    <property type="entry name" value="Protocadherin alpha 2"/>
    <property type="match status" value="1"/>
</dbReference>
<dbReference type="PROSITE" id="PS00232">
    <property type="entry name" value="CADHERIN_1"/>
    <property type="match status" value="1"/>
</dbReference>
<gene>
    <name evidence="14" type="ORF">FSP39_021988</name>
</gene>
<dbReference type="InterPro" id="IPR015919">
    <property type="entry name" value="Cadherin-like_sf"/>
</dbReference>
<reference evidence="14" key="1">
    <citation type="submission" date="2019-08" db="EMBL/GenBank/DDBJ databases">
        <title>The improved chromosome-level genome for the pearl oyster Pinctada fucata martensii using PacBio sequencing and Hi-C.</title>
        <authorList>
            <person name="Zheng Z."/>
        </authorList>
    </citation>
    <scope>NUCLEOTIDE SEQUENCE</scope>
    <source>
        <strain evidence="14">ZZ-2019</strain>
        <tissue evidence="14">Adductor muscle</tissue>
    </source>
</reference>
<evidence type="ECO:0000256" key="5">
    <source>
        <dbReference type="ARBA" id="ARBA00022737"/>
    </source>
</evidence>
<dbReference type="InterPro" id="IPR002126">
    <property type="entry name" value="Cadherin-like_dom"/>
</dbReference>
<keyword evidence="2" id="KW-1003">Cell membrane</keyword>
<evidence type="ECO:0000256" key="4">
    <source>
        <dbReference type="ARBA" id="ARBA00022729"/>
    </source>
</evidence>
<dbReference type="GO" id="GO:0005886">
    <property type="term" value="C:plasma membrane"/>
    <property type="evidence" value="ECO:0007669"/>
    <property type="project" value="UniProtKB-SubCell"/>
</dbReference>
<evidence type="ECO:0000256" key="10">
    <source>
        <dbReference type="ARBA" id="ARBA00023180"/>
    </source>
</evidence>